<comment type="caution">
    <text evidence="1">The sequence shown here is derived from an EMBL/GenBank/DDBJ whole genome shotgun (WGS) entry which is preliminary data.</text>
</comment>
<dbReference type="InterPro" id="IPR017853">
    <property type="entry name" value="GH"/>
</dbReference>
<keyword evidence="1" id="KW-0378">Hydrolase</keyword>
<proteinExistence type="predicted"/>
<gene>
    <name evidence="1" type="ORF">GJR96_16255</name>
</gene>
<dbReference type="GO" id="GO:0016787">
    <property type="term" value="F:hydrolase activity"/>
    <property type="evidence" value="ECO:0007669"/>
    <property type="project" value="UniProtKB-KW"/>
</dbReference>
<dbReference type="Gene3D" id="3.20.20.80">
    <property type="entry name" value="Glycosidases"/>
    <property type="match status" value="1"/>
</dbReference>
<dbReference type="Proteomes" id="UP000439022">
    <property type="component" value="Unassembled WGS sequence"/>
</dbReference>
<keyword evidence="2" id="KW-1185">Reference proteome</keyword>
<sequence>MWRDYDPAVTERDLGYATRLNLNAIRTWGSYEFWREDPAAFETAFEDFLQTSDDYGIKPLVGLFEGIGDEPTRENLTDDDLMTATGVASPSKEILQSKDRWEETREFVRWFMNRYADDERLLAIELINEPGWNKRRIEFSKSMYETMREMRGSVPLTVGSTSMSKNSTYAKWGLDLFQFHYNFPPSQPTFRNAVQRVQSLDDVLSQPVMLTEWQRVRSVPGFHNTQPRNQRTPNYASMAPILTELGMSNFFWSLMLQPAYFWSQRQMGVLNGVFHEDGAVWSLDDARSLKAMSGDDEFDGEERNEWPRWAKPIKTEVYGE</sequence>
<dbReference type="SUPFAM" id="SSF51445">
    <property type="entry name" value="(Trans)glycosidases"/>
    <property type="match status" value="1"/>
</dbReference>
<name>A0A6A8GJZ2_9EURY</name>
<reference evidence="1 2" key="1">
    <citation type="submission" date="2019-11" db="EMBL/GenBank/DDBJ databases">
        <title>Whole genome sequence of Haloferax sp. MBLA0076.</title>
        <authorList>
            <person name="Seo M.-J."/>
            <person name="Cho E.-S."/>
        </authorList>
    </citation>
    <scope>NUCLEOTIDE SEQUENCE [LARGE SCALE GENOMIC DNA]</scope>
    <source>
        <strain evidence="1 2">MBLA0076</strain>
    </source>
</reference>
<dbReference type="EMBL" id="WKJO01000002">
    <property type="protein sequence ID" value="MRX23503.1"/>
    <property type="molecule type" value="Genomic_DNA"/>
</dbReference>
<protein>
    <submittedName>
        <fullName evidence="1">Glycoside hydrolase</fullName>
    </submittedName>
</protein>
<accession>A0A6A8GJZ2</accession>
<evidence type="ECO:0000313" key="2">
    <source>
        <dbReference type="Proteomes" id="UP000439022"/>
    </source>
</evidence>
<evidence type="ECO:0000313" key="1">
    <source>
        <dbReference type="EMBL" id="MRX23503.1"/>
    </source>
</evidence>
<organism evidence="1 2">
    <name type="scientific">Haloferax litoreum</name>
    <dbReference type="NCBI Taxonomy" id="2666140"/>
    <lineage>
        <taxon>Archaea</taxon>
        <taxon>Methanobacteriati</taxon>
        <taxon>Methanobacteriota</taxon>
        <taxon>Stenosarchaea group</taxon>
        <taxon>Halobacteria</taxon>
        <taxon>Halobacteriales</taxon>
        <taxon>Haloferacaceae</taxon>
        <taxon>Haloferax</taxon>
    </lineage>
</organism>
<dbReference type="AlphaFoldDB" id="A0A6A8GJZ2"/>